<proteinExistence type="predicted"/>
<dbReference type="InterPro" id="IPR018076">
    <property type="entry name" value="T2SS_GspF_dom"/>
</dbReference>
<evidence type="ECO:0000259" key="7">
    <source>
        <dbReference type="Pfam" id="PF00482"/>
    </source>
</evidence>
<evidence type="ECO:0000256" key="2">
    <source>
        <dbReference type="ARBA" id="ARBA00022475"/>
    </source>
</evidence>
<gene>
    <name evidence="8" type="ORF">GCM10008096_11930</name>
</gene>
<organism evidence="8 9">
    <name type="scientific">Zhihengliuella salsuginis</name>
    <dbReference type="NCBI Taxonomy" id="578222"/>
    <lineage>
        <taxon>Bacteria</taxon>
        <taxon>Bacillati</taxon>
        <taxon>Actinomycetota</taxon>
        <taxon>Actinomycetes</taxon>
        <taxon>Micrococcales</taxon>
        <taxon>Micrococcaceae</taxon>
        <taxon>Zhihengliuella</taxon>
    </lineage>
</organism>
<feature type="domain" description="Type II secretion system protein GspF" evidence="7">
    <location>
        <begin position="149"/>
        <end position="273"/>
    </location>
</feature>
<evidence type="ECO:0000313" key="9">
    <source>
        <dbReference type="Proteomes" id="UP000642819"/>
    </source>
</evidence>
<keyword evidence="3 6" id="KW-0812">Transmembrane</keyword>
<keyword evidence="4 6" id="KW-1133">Transmembrane helix</keyword>
<evidence type="ECO:0000313" key="8">
    <source>
        <dbReference type="EMBL" id="GHD04501.1"/>
    </source>
</evidence>
<sequence length="316" mass="33130">MTPEGWLLAGGLVASLAALGLVVLVLFRPATSRVSRLRRRPVGAVEDSSALARVGGAAVTAVEARLGAGGRGWLSADALEQSGVRQSPAEVVVLTAIGTFVAGAFGGALSGPGLAVLFALAVPVAVVVALRVRADRRRAAFEEQLPDLLMTLAGSLRAGHSVLRAFDAAATEFEAPMSEVLSRVVNEARVGRKLESTMLQASDRMRSDDFAWVAEAIRINQEVGGDLARVLDQVGATIRERAQIKGQVRALSAEGRISAYILIALPFALAAFMSVANPGYVGQLVTHPLGIVMLVVGVLMLGIGSLVLFRMTRIEF</sequence>
<dbReference type="Gene3D" id="1.20.81.30">
    <property type="entry name" value="Type II secretion system (T2SS), domain F"/>
    <property type="match status" value="1"/>
</dbReference>
<protein>
    <recommendedName>
        <fullName evidence="7">Type II secretion system protein GspF domain-containing protein</fullName>
    </recommendedName>
</protein>
<keyword evidence="5 6" id="KW-0472">Membrane</keyword>
<dbReference type="InterPro" id="IPR042094">
    <property type="entry name" value="T2SS_GspF_sf"/>
</dbReference>
<dbReference type="Pfam" id="PF00482">
    <property type="entry name" value="T2SSF"/>
    <property type="match status" value="1"/>
</dbReference>
<dbReference type="PANTHER" id="PTHR35007:SF1">
    <property type="entry name" value="PILUS ASSEMBLY PROTEIN"/>
    <property type="match status" value="1"/>
</dbReference>
<name>A0ABQ3GIC7_9MICC</name>
<feature type="transmembrane region" description="Helical" evidence="6">
    <location>
        <begin position="6"/>
        <end position="30"/>
    </location>
</feature>
<evidence type="ECO:0000256" key="1">
    <source>
        <dbReference type="ARBA" id="ARBA00004651"/>
    </source>
</evidence>
<evidence type="ECO:0000256" key="3">
    <source>
        <dbReference type="ARBA" id="ARBA00022692"/>
    </source>
</evidence>
<reference evidence="9" key="1">
    <citation type="journal article" date="2019" name="Int. J. Syst. Evol. Microbiol.">
        <title>The Global Catalogue of Microorganisms (GCM) 10K type strain sequencing project: providing services to taxonomists for standard genome sequencing and annotation.</title>
        <authorList>
            <consortium name="The Broad Institute Genomics Platform"/>
            <consortium name="The Broad Institute Genome Sequencing Center for Infectious Disease"/>
            <person name="Wu L."/>
            <person name="Ma J."/>
        </authorList>
    </citation>
    <scope>NUCLEOTIDE SEQUENCE [LARGE SCALE GENOMIC DNA]</scope>
    <source>
        <strain evidence="9">KCTC 19466</strain>
    </source>
</reference>
<feature type="transmembrane region" description="Helical" evidence="6">
    <location>
        <begin position="288"/>
        <end position="309"/>
    </location>
</feature>
<keyword evidence="9" id="KW-1185">Reference proteome</keyword>
<comment type="subcellular location">
    <subcellularLocation>
        <location evidence="1">Cell membrane</location>
        <topology evidence="1">Multi-pass membrane protein</topology>
    </subcellularLocation>
</comment>
<feature type="transmembrane region" description="Helical" evidence="6">
    <location>
        <begin position="114"/>
        <end position="132"/>
    </location>
</feature>
<dbReference type="PANTHER" id="PTHR35007">
    <property type="entry name" value="INTEGRAL MEMBRANE PROTEIN-RELATED"/>
    <property type="match status" value="1"/>
</dbReference>
<feature type="transmembrane region" description="Helical" evidence="6">
    <location>
        <begin position="257"/>
        <end position="276"/>
    </location>
</feature>
<dbReference type="Proteomes" id="UP000642819">
    <property type="component" value="Unassembled WGS sequence"/>
</dbReference>
<feature type="transmembrane region" description="Helical" evidence="6">
    <location>
        <begin position="91"/>
        <end position="108"/>
    </location>
</feature>
<keyword evidence="2" id="KW-1003">Cell membrane</keyword>
<comment type="caution">
    <text evidence="8">The sequence shown here is derived from an EMBL/GenBank/DDBJ whole genome shotgun (WGS) entry which is preliminary data.</text>
</comment>
<dbReference type="EMBL" id="BMXK01000004">
    <property type="protein sequence ID" value="GHD04501.1"/>
    <property type="molecule type" value="Genomic_DNA"/>
</dbReference>
<accession>A0ABQ3GIC7</accession>
<evidence type="ECO:0000256" key="4">
    <source>
        <dbReference type="ARBA" id="ARBA00022989"/>
    </source>
</evidence>
<evidence type="ECO:0000256" key="5">
    <source>
        <dbReference type="ARBA" id="ARBA00023136"/>
    </source>
</evidence>
<dbReference type="RefSeq" id="WP_189349214.1">
    <property type="nucleotide sequence ID" value="NZ_BMXK01000004.1"/>
</dbReference>
<evidence type="ECO:0000256" key="6">
    <source>
        <dbReference type="SAM" id="Phobius"/>
    </source>
</evidence>